<evidence type="ECO:0000259" key="1">
    <source>
        <dbReference type="Pfam" id="PF18545"/>
    </source>
</evidence>
<dbReference type="InterPro" id="IPR040624">
    <property type="entry name" value="HalOD1"/>
</dbReference>
<keyword evidence="3" id="KW-1185">Reference proteome</keyword>
<proteinExistence type="predicted"/>
<dbReference type="EMBL" id="FQWV01000003">
    <property type="protein sequence ID" value="SHG91863.1"/>
    <property type="molecule type" value="Genomic_DNA"/>
</dbReference>
<dbReference type="Proteomes" id="UP000184357">
    <property type="component" value="Unassembled WGS sequence"/>
</dbReference>
<dbReference type="Pfam" id="PF18545">
    <property type="entry name" value="HalOD1"/>
    <property type="match status" value="1"/>
</dbReference>
<accession>A0A1M5NSD3</accession>
<evidence type="ECO:0000313" key="2">
    <source>
        <dbReference type="EMBL" id="SHG91863.1"/>
    </source>
</evidence>
<protein>
    <recommendedName>
        <fullName evidence="1">Halobacterial output domain-containing protein</fullName>
    </recommendedName>
</protein>
<feature type="domain" description="Halobacterial output" evidence="1">
    <location>
        <begin position="7"/>
        <end position="68"/>
    </location>
</feature>
<evidence type="ECO:0000313" key="3">
    <source>
        <dbReference type="Proteomes" id="UP000184357"/>
    </source>
</evidence>
<organism evidence="2 3">
    <name type="scientific">Halobaculum gomorrense</name>
    <dbReference type="NCBI Taxonomy" id="43928"/>
    <lineage>
        <taxon>Archaea</taxon>
        <taxon>Methanobacteriati</taxon>
        <taxon>Methanobacteriota</taxon>
        <taxon>Stenosarchaea group</taxon>
        <taxon>Halobacteria</taxon>
        <taxon>Halobacteriales</taxon>
        <taxon>Haloferacaceae</taxon>
        <taxon>Halobaculum</taxon>
    </lineage>
</organism>
<gene>
    <name evidence="2" type="ORF">SAMN05443636_1318</name>
</gene>
<name>A0A1M5NSD3_9EURY</name>
<reference evidence="2 3" key="1">
    <citation type="submission" date="2016-11" db="EMBL/GenBank/DDBJ databases">
        <authorList>
            <person name="Jaros S."/>
            <person name="Januszkiewicz K."/>
            <person name="Wedrychowicz H."/>
        </authorList>
    </citation>
    <scope>NUCLEOTIDE SEQUENCE [LARGE SCALE GENOMIC DNA]</scope>
    <source>
        <strain evidence="2 3">DSM 9297</strain>
    </source>
</reference>
<sequence length="71" mass="7806">MSPNTIHRIVSAVADKKGVPPEQLDPRLGEVVDPDSLTTVFKNTSGYVTFDYDGYTVTVGDDGTVDVERYR</sequence>
<dbReference type="AlphaFoldDB" id="A0A1M5NSD3"/>